<comment type="caution">
    <text evidence="2">The sequence shown here is derived from an EMBL/GenBank/DDBJ whole genome shotgun (WGS) entry which is preliminary data.</text>
</comment>
<feature type="region of interest" description="Disordered" evidence="1">
    <location>
        <begin position="547"/>
        <end position="581"/>
    </location>
</feature>
<feature type="compositionally biased region" description="Polar residues" evidence="1">
    <location>
        <begin position="366"/>
        <end position="381"/>
    </location>
</feature>
<feature type="region of interest" description="Disordered" evidence="1">
    <location>
        <begin position="263"/>
        <end position="321"/>
    </location>
</feature>
<feature type="compositionally biased region" description="Basic and acidic residues" evidence="1">
    <location>
        <begin position="1080"/>
        <end position="1090"/>
    </location>
</feature>
<proteinExistence type="predicted"/>
<dbReference type="AlphaFoldDB" id="A0AAN9F6K2"/>
<dbReference type="Proteomes" id="UP001372338">
    <property type="component" value="Unassembled WGS sequence"/>
</dbReference>
<feature type="region of interest" description="Disordered" evidence="1">
    <location>
        <begin position="1069"/>
        <end position="1167"/>
    </location>
</feature>
<name>A0AAN9F6K2_CROPI</name>
<feature type="compositionally biased region" description="Basic and acidic residues" evidence="1">
    <location>
        <begin position="295"/>
        <end position="304"/>
    </location>
</feature>
<evidence type="ECO:0000313" key="2">
    <source>
        <dbReference type="EMBL" id="KAK7269689.1"/>
    </source>
</evidence>
<evidence type="ECO:0000313" key="3">
    <source>
        <dbReference type="Proteomes" id="UP001372338"/>
    </source>
</evidence>
<keyword evidence="3" id="KW-1185">Reference proteome</keyword>
<organism evidence="2 3">
    <name type="scientific">Crotalaria pallida</name>
    <name type="common">Smooth rattlebox</name>
    <name type="synonym">Crotalaria striata</name>
    <dbReference type="NCBI Taxonomy" id="3830"/>
    <lineage>
        <taxon>Eukaryota</taxon>
        <taxon>Viridiplantae</taxon>
        <taxon>Streptophyta</taxon>
        <taxon>Embryophyta</taxon>
        <taxon>Tracheophyta</taxon>
        <taxon>Spermatophyta</taxon>
        <taxon>Magnoliopsida</taxon>
        <taxon>eudicotyledons</taxon>
        <taxon>Gunneridae</taxon>
        <taxon>Pentapetalae</taxon>
        <taxon>rosids</taxon>
        <taxon>fabids</taxon>
        <taxon>Fabales</taxon>
        <taxon>Fabaceae</taxon>
        <taxon>Papilionoideae</taxon>
        <taxon>50 kb inversion clade</taxon>
        <taxon>genistoids sensu lato</taxon>
        <taxon>core genistoids</taxon>
        <taxon>Crotalarieae</taxon>
        <taxon>Crotalaria</taxon>
    </lineage>
</organism>
<accession>A0AAN9F6K2</accession>
<feature type="compositionally biased region" description="Basic and acidic residues" evidence="1">
    <location>
        <begin position="683"/>
        <end position="709"/>
    </location>
</feature>
<reference evidence="2 3" key="1">
    <citation type="submission" date="2024-01" db="EMBL/GenBank/DDBJ databases">
        <title>The genomes of 5 underutilized Papilionoideae crops provide insights into root nodulation and disease resistanc.</title>
        <authorList>
            <person name="Yuan L."/>
        </authorList>
    </citation>
    <scope>NUCLEOTIDE SEQUENCE [LARGE SCALE GENOMIC DNA]</scope>
    <source>
        <strain evidence="2">ZHUSHIDOU_FW_LH</strain>
        <tissue evidence="2">Leaf</tissue>
    </source>
</reference>
<gene>
    <name evidence="2" type="ORF">RIF29_22423</name>
</gene>
<feature type="compositionally biased region" description="Basic and acidic residues" evidence="1">
    <location>
        <begin position="1103"/>
        <end position="1114"/>
    </location>
</feature>
<sequence length="1232" mass="134966">MEGWGYGRVWMGTEKKDVGLCYWLWYRLQRKSGGGWVVQMARRGRMKKKDGNRLISTATASSPKFQFNSIPCSSFSVSLSLSTVTQFHLLLLNSLGQCRSKRLDESLHKLNKCREALNSEKQFINEKLPNERVGGSHFSKMRSQTQRSPSAFVNQRLEDRPKNVVLNKRIRTSVANIQGEGQSNSFLRQSMAIGKDRDVIKDGGKGCAIVEEKIRKLPAGGETWDRKMRRKCSMATVFARSIDSEGELKSVMHPKLANEIVQSSEAQDLRSGYSRSNSKLDVASMPAISNSCATSRDDQEKVSRDSMGGSNKDGILKPNKLNVGDNNYKSINYSLSKGKASRAPRTGPLMAGNSSSEALGEAFEQPSNVNKPHSVSGTINPQRPLPSGSAYSPIAKWVGQRPQKISRTRRKNVVSPVLSCDEVHMSFEGCSPSDVATKMTSTAASGSLISNGTVCTQLNRVKHESVSSQARLSESEGLGAGENGEIKLKEKRLGSDEVDERAINYSYNISSSLLAMKNKMYNKEVIGEDLSKQGKISRDSAVLKTGITPMNEKLENPTLSLPIRSVKPGSGKNGSKSRLPPLKKSCNRKAISCLGHPSASHSPDIAGELDDDQEELLAAANFASNASYIGCSSSFWKNQEPNFAPVNLEDIAYLKQQVKSIEEDQRCLPQMLGLGSDSLDGRAHKDYPLARSPLSRERERSAEQTDSKEMSSMVDIVDQHLDLSFLCRQMDSEGIKAAPLYQRVLTALIIDDQTDEEPVGGGEMSFPCEIQDVENKSRMGEECEFKSDMFSCNGYATHDRELDDFLQVLRGPLHPETERLPIVSEYGSGGSVAMHKISSFSPSFNRHFEQMSVEGKLLLELQSVGLYPEQVPDLADGDCEAINQDIIQLQKGLKQQVIKKREYFVKLIQAVEEGREKEQRSLQQVAMDKLVESAYKKKLGTRGSRAARNGIPKISGPLALAFMKRTLTRCRKFEETGRSCFLEPVFKDALFAAPACDNYAGSAVAVNLPLAQNAQPESTLPGLIPCKKRGVLGKINHPSDLDFARTGPIVNRGKKKELLLDDIGGGLGSASTIGNSGKGKRSERERDKGTSGRNSVAKAGRSSADHSMRGERNTKAKPKQKAARLSTSGNGSPSKLTDNENSKKQLACGSDEGKAGSSSPVSNKTKDLSIPAEQPMDLTNLHELDSIAVNELNGHQDLDAWLINIDEDDLQDEDVVGLDIPMDDLSALNIVP</sequence>
<feature type="region of interest" description="Disordered" evidence="1">
    <location>
        <begin position="683"/>
        <end position="711"/>
    </location>
</feature>
<dbReference type="EMBL" id="JAYWIO010000004">
    <property type="protein sequence ID" value="KAK7269689.1"/>
    <property type="molecule type" value="Genomic_DNA"/>
</dbReference>
<evidence type="ECO:0000256" key="1">
    <source>
        <dbReference type="SAM" id="MobiDB-lite"/>
    </source>
</evidence>
<feature type="region of interest" description="Disordered" evidence="1">
    <location>
        <begin position="366"/>
        <end position="390"/>
    </location>
</feature>
<dbReference type="PANTHER" id="PTHR31115">
    <property type="entry name" value="OS05G0107300 PROTEIN"/>
    <property type="match status" value="1"/>
</dbReference>
<feature type="compositionally biased region" description="Polar residues" evidence="1">
    <location>
        <begin position="1125"/>
        <end position="1136"/>
    </location>
</feature>
<protein>
    <submittedName>
        <fullName evidence="2">Uncharacterized protein</fullName>
    </submittedName>
</protein>
<dbReference type="PANTHER" id="PTHR31115:SF2">
    <property type="entry name" value="OS05G0107300 PROTEIN"/>
    <property type="match status" value="1"/>
</dbReference>